<evidence type="ECO:0000313" key="3">
    <source>
        <dbReference type="Proteomes" id="UP000034739"/>
    </source>
</evidence>
<dbReference type="InterPro" id="IPR012902">
    <property type="entry name" value="N_methyl_site"/>
</dbReference>
<comment type="caution">
    <text evidence="2">The sequence shown here is derived from an EMBL/GenBank/DDBJ whole genome shotgun (WGS) entry which is preliminary data.</text>
</comment>
<organism evidence="2 3">
    <name type="scientific">Candidatus Gottesmanbacteria bacterium GW2011_GWA2_47_9</name>
    <dbReference type="NCBI Taxonomy" id="1618445"/>
    <lineage>
        <taxon>Bacteria</taxon>
        <taxon>Candidatus Gottesmaniibacteriota</taxon>
    </lineage>
</organism>
<keyword evidence="1" id="KW-0472">Membrane</keyword>
<dbReference type="PROSITE" id="PS00409">
    <property type="entry name" value="PROKAR_NTER_METHYL"/>
    <property type="match status" value="1"/>
</dbReference>
<dbReference type="NCBIfam" id="TIGR02532">
    <property type="entry name" value="IV_pilin_GFxxxE"/>
    <property type="match status" value="1"/>
</dbReference>
<dbReference type="AlphaFoldDB" id="A0A0G1TZG1"/>
<dbReference type="Proteomes" id="UP000034739">
    <property type="component" value="Unassembled WGS sequence"/>
</dbReference>
<gene>
    <name evidence="2" type="ORF">UY16_C0034G0003</name>
</gene>
<dbReference type="InterPro" id="IPR008969">
    <property type="entry name" value="CarboxyPept-like_regulatory"/>
</dbReference>
<protein>
    <recommendedName>
        <fullName evidence="4">Carboxypeptidase regulatory-like domain-containing protein</fullName>
    </recommendedName>
</protein>
<keyword evidence="1" id="KW-1133">Transmembrane helix</keyword>
<sequence>MRFPWSSQKGFTLIEALVGVAVFVIITTSVYQAYVATLNIVHTSRLKVSATALANEQFEIIRNLPYSDVGVVDSIPNGKVPHIQNLIRDGTEFTVAITIRNIDDPFDGTIGGSPNDLSPADYRLAELEISCSSCRDFPSLRFTTHVGPRALEAASTNGSLFARVFDAVGQPVAGANVRVENNQATPAIIINDTTNNDGFLQIVDAPPGVEAYEITVSKSGYSTDQTYQTGVPGNPNPTKPHATVALQQLTQISFAIDETSILDFSSITDMCSSTPSIDFSLFGSKLIGTSPDVPKYSVSHITDSAGKKIISNLEWDTYDLTLTDDAYDLAGTVPLLPFTLNPNANQDLKLIVTPKNPGSILITVKDASTQLPLTDATARLEGVGYDTTLTTTPAASCAPPGQVLFTALSAGDYTLTVSKVGYREFADTVAVSLSWQQREVILSP</sequence>
<name>A0A0G1TZG1_9BACT</name>
<accession>A0A0G1TZG1</accession>
<dbReference type="SUPFAM" id="SSF49464">
    <property type="entry name" value="Carboxypeptidase regulatory domain-like"/>
    <property type="match status" value="1"/>
</dbReference>
<reference evidence="2 3" key="1">
    <citation type="journal article" date="2015" name="Nature">
        <title>rRNA introns, odd ribosomes, and small enigmatic genomes across a large radiation of phyla.</title>
        <authorList>
            <person name="Brown C.T."/>
            <person name="Hug L.A."/>
            <person name="Thomas B.C."/>
            <person name="Sharon I."/>
            <person name="Castelle C.J."/>
            <person name="Singh A."/>
            <person name="Wilkins M.J."/>
            <person name="Williams K.H."/>
            <person name="Banfield J.F."/>
        </authorList>
    </citation>
    <scope>NUCLEOTIDE SEQUENCE [LARGE SCALE GENOMIC DNA]</scope>
</reference>
<keyword evidence="1" id="KW-0812">Transmembrane</keyword>
<evidence type="ECO:0000256" key="1">
    <source>
        <dbReference type="SAM" id="Phobius"/>
    </source>
</evidence>
<proteinExistence type="predicted"/>
<dbReference type="Gene3D" id="2.60.40.1120">
    <property type="entry name" value="Carboxypeptidase-like, regulatory domain"/>
    <property type="match status" value="2"/>
</dbReference>
<feature type="transmembrane region" description="Helical" evidence="1">
    <location>
        <begin position="12"/>
        <end position="34"/>
    </location>
</feature>
<dbReference type="Pfam" id="PF07963">
    <property type="entry name" value="N_methyl"/>
    <property type="match status" value="1"/>
</dbReference>
<dbReference type="EMBL" id="LCOY01000034">
    <property type="protein sequence ID" value="KKU87212.1"/>
    <property type="molecule type" value="Genomic_DNA"/>
</dbReference>
<dbReference type="Pfam" id="PF13620">
    <property type="entry name" value="CarboxypepD_reg"/>
    <property type="match status" value="1"/>
</dbReference>
<evidence type="ECO:0008006" key="4">
    <source>
        <dbReference type="Google" id="ProtNLM"/>
    </source>
</evidence>
<evidence type="ECO:0000313" key="2">
    <source>
        <dbReference type="EMBL" id="KKU87212.1"/>
    </source>
</evidence>